<sequence>MVKDTKDRDEKYELIKTCFDLGGKPYIKICCPCCDNLTEGSYQVITDIPKKLYCSQCGAEIIQPIQFAKVLFKFK</sequence>
<organism evidence="1">
    <name type="scientific">Siphoviridae sp. ct5jB2</name>
    <dbReference type="NCBI Taxonomy" id="2825337"/>
    <lineage>
        <taxon>Viruses</taxon>
        <taxon>Duplodnaviria</taxon>
        <taxon>Heunggongvirae</taxon>
        <taxon>Uroviricota</taxon>
        <taxon>Caudoviricetes</taxon>
    </lineage>
</organism>
<reference evidence="1" key="1">
    <citation type="journal article" date="2021" name="Proc. Natl. Acad. Sci. U.S.A.">
        <title>A Catalog of Tens of Thousands of Viruses from Human Metagenomes Reveals Hidden Associations with Chronic Diseases.</title>
        <authorList>
            <person name="Tisza M.J."/>
            <person name="Buck C.B."/>
        </authorList>
    </citation>
    <scope>NUCLEOTIDE SEQUENCE</scope>
    <source>
        <strain evidence="1">Ct5jB2</strain>
    </source>
</reference>
<name>A0A8S5TTS0_9CAUD</name>
<protein>
    <submittedName>
        <fullName evidence="1">Zinc-ribbon domain protein</fullName>
    </submittedName>
</protein>
<evidence type="ECO:0000313" key="1">
    <source>
        <dbReference type="EMBL" id="DAF85559.1"/>
    </source>
</evidence>
<dbReference type="EMBL" id="BK015927">
    <property type="protein sequence ID" value="DAF85559.1"/>
    <property type="molecule type" value="Genomic_DNA"/>
</dbReference>
<accession>A0A8S5TTS0</accession>
<proteinExistence type="predicted"/>